<feature type="compositionally biased region" description="Basic and acidic residues" evidence="8">
    <location>
        <begin position="33"/>
        <end position="47"/>
    </location>
</feature>
<keyword evidence="4" id="KW-0808">Transferase</keyword>
<name>A0A5F8H5T9_MONDO</name>
<evidence type="ECO:0000313" key="11">
    <source>
        <dbReference type="Proteomes" id="UP000002280"/>
    </source>
</evidence>
<reference evidence="10" key="3">
    <citation type="submission" date="2025-09" db="UniProtKB">
        <authorList>
            <consortium name="Ensembl"/>
        </authorList>
    </citation>
    <scope>IDENTIFICATION</scope>
</reference>
<dbReference type="GO" id="GO:0016020">
    <property type="term" value="C:membrane"/>
    <property type="evidence" value="ECO:0007669"/>
    <property type="project" value="UniProtKB-SubCell"/>
</dbReference>
<dbReference type="PANTHER" id="PTHR31488">
    <property type="entry name" value="DPY-19-LIKE 1, LIKE (H. SAPIENS)"/>
    <property type="match status" value="1"/>
</dbReference>
<dbReference type="InterPro" id="IPR018732">
    <property type="entry name" value="Dpy-19/Dpy-19-like"/>
</dbReference>
<feature type="transmembrane region" description="Helical" evidence="9">
    <location>
        <begin position="456"/>
        <end position="480"/>
    </location>
</feature>
<keyword evidence="6 9" id="KW-1133">Transmembrane helix</keyword>
<feature type="transmembrane region" description="Helical" evidence="9">
    <location>
        <begin position="315"/>
        <end position="348"/>
    </location>
</feature>
<protein>
    <submittedName>
        <fullName evidence="10">Probable C-mannosyltransferase DPY19L1</fullName>
    </submittedName>
</protein>
<evidence type="ECO:0000256" key="3">
    <source>
        <dbReference type="ARBA" id="ARBA00022676"/>
    </source>
</evidence>
<dbReference type="Proteomes" id="UP000002280">
    <property type="component" value="Chromosome 6"/>
</dbReference>
<evidence type="ECO:0000313" key="10">
    <source>
        <dbReference type="Ensembl" id="ENSMODP00000055293.1"/>
    </source>
</evidence>
<dbReference type="Ensembl" id="ENSMODT00000083692.1">
    <property type="protein sequence ID" value="ENSMODP00000055293.1"/>
    <property type="gene ID" value="ENSMODG00000000079.4"/>
</dbReference>
<comment type="subcellular location">
    <subcellularLocation>
        <location evidence="1">Membrane</location>
        <topology evidence="1">Multi-pass membrane protein</topology>
    </subcellularLocation>
</comment>
<dbReference type="GeneID" id="100012477"/>
<accession>A0A5F8H5T9</accession>
<dbReference type="PANTHER" id="PTHR31488:SF6">
    <property type="entry name" value="C-MANNOSYLTRANSFERASE DPY19L2-RELATED"/>
    <property type="match status" value="1"/>
</dbReference>
<reference evidence="10" key="2">
    <citation type="submission" date="2025-08" db="UniProtKB">
        <authorList>
            <consortium name="Ensembl"/>
        </authorList>
    </citation>
    <scope>IDENTIFICATION</scope>
</reference>
<feature type="transmembrane region" description="Helical" evidence="9">
    <location>
        <begin position="90"/>
        <end position="108"/>
    </location>
</feature>
<keyword evidence="11" id="KW-1185">Reference proteome</keyword>
<dbReference type="GeneTree" id="ENSGT00530000063023"/>
<dbReference type="Pfam" id="PF10034">
    <property type="entry name" value="Dpy19"/>
    <property type="match status" value="1"/>
</dbReference>
<evidence type="ECO:0000256" key="1">
    <source>
        <dbReference type="ARBA" id="ARBA00004141"/>
    </source>
</evidence>
<evidence type="ECO:0000256" key="2">
    <source>
        <dbReference type="ARBA" id="ARBA00008744"/>
    </source>
</evidence>
<keyword evidence="3" id="KW-0328">Glycosyltransferase</keyword>
<gene>
    <name evidence="10" type="primary">LOC100012477</name>
</gene>
<keyword evidence="7 9" id="KW-0472">Membrane</keyword>
<organism evidence="10 11">
    <name type="scientific">Monodelphis domestica</name>
    <name type="common">Gray short-tailed opossum</name>
    <dbReference type="NCBI Taxonomy" id="13616"/>
    <lineage>
        <taxon>Eukaryota</taxon>
        <taxon>Metazoa</taxon>
        <taxon>Chordata</taxon>
        <taxon>Craniata</taxon>
        <taxon>Vertebrata</taxon>
        <taxon>Euteleostomi</taxon>
        <taxon>Mammalia</taxon>
        <taxon>Metatheria</taxon>
        <taxon>Didelphimorphia</taxon>
        <taxon>Didelphidae</taxon>
        <taxon>Monodelphis</taxon>
    </lineage>
</organism>
<dbReference type="GO" id="GO:0016757">
    <property type="term" value="F:glycosyltransferase activity"/>
    <property type="evidence" value="ECO:0007669"/>
    <property type="project" value="UniProtKB-KW"/>
</dbReference>
<proteinExistence type="inferred from homology"/>
<reference evidence="10 11" key="1">
    <citation type="journal article" date="2007" name="Nature">
        <title>Genome of the marsupial Monodelphis domestica reveals innovation in non-coding sequences.</title>
        <authorList>
            <person name="Mikkelsen T.S."/>
            <person name="Wakefield M.J."/>
            <person name="Aken B."/>
            <person name="Amemiya C.T."/>
            <person name="Chang J.L."/>
            <person name="Duke S."/>
            <person name="Garber M."/>
            <person name="Gentles A.J."/>
            <person name="Goodstadt L."/>
            <person name="Heger A."/>
            <person name="Jurka J."/>
            <person name="Kamal M."/>
            <person name="Mauceli E."/>
            <person name="Searle S.M."/>
            <person name="Sharpe T."/>
            <person name="Baker M.L."/>
            <person name="Batzer M.A."/>
            <person name="Benos P.V."/>
            <person name="Belov K."/>
            <person name="Clamp M."/>
            <person name="Cook A."/>
            <person name="Cuff J."/>
            <person name="Das R."/>
            <person name="Davidow L."/>
            <person name="Deakin J.E."/>
            <person name="Fazzari M.J."/>
            <person name="Glass J.L."/>
            <person name="Grabherr M."/>
            <person name="Greally J.M."/>
            <person name="Gu W."/>
            <person name="Hore T.A."/>
            <person name="Huttley G.A."/>
            <person name="Kleber M."/>
            <person name="Jirtle R.L."/>
            <person name="Koina E."/>
            <person name="Lee J.T."/>
            <person name="Mahony S."/>
            <person name="Marra M.A."/>
            <person name="Miller R.D."/>
            <person name="Nicholls R.D."/>
            <person name="Oda M."/>
            <person name="Papenfuss A.T."/>
            <person name="Parra Z.E."/>
            <person name="Pollock D.D."/>
            <person name="Ray D.A."/>
            <person name="Schein J.E."/>
            <person name="Speed T.P."/>
            <person name="Thompson K."/>
            <person name="VandeBerg J.L."/>
            <person name="Wade C.M."/>
            <person name="Walker J.A."/>
            <person name="Waters P.D."/>
            <person name="Webber C."/>
            <person name="Weidman J.R."/>
            <person name="Xie X."/>
            <person name="Zody M.C."/>
            <person name="Baldwin J."/>
            <person name="Abdouelleil A."/>
            <person name="Abdulkadir J."/>
            <person name="Abebe A."/>
            <person name="Abera B."/>
            <person name="Abreu J."/>
            <person name="Acer S.C."/>
            <person name="Aftuck L."/>
            <person name="Alexander A."/>
            <person name="An P."/>
            <person name="Anderson E."/>
            <person name="Anderson S."/>
            <person name="Arachi H."/>
            <person name="Azer M."/>
            <person name="Bachantsang P."/>
            <person name="Barry A."/>
            <person name="Bayul T."/>
            <person name="Berlin A."/>
            <person name="Bessette D."/>
            <person name="Bloom T."/>
            <person name="Bloom T."/>
            <person name="Boguslavskiy L."/>
            <person name="Bonnet C."/>
            <person name="Boukhgalter B."/>
            <person name="Bourzgui I."/>
            <person name="Brown A."/>
            <person name="Cahill P."/>
            <person name="Channer S."/>
            <person name="Cheshatsang Y."/>
            <person name="Chuda L."/>
            <person name="Citroen M."/>
            <person name="Collymore A."/>
            <person name="Cooke P."/>
            <person name="Costello M."/>
            <person name="D'Aco K."/>
            <person name="Daza R."/>
            <person name="De Haan G."/>
            <person name="DeGray S."/>
            <person name="DeMaso C."/>
            <person name="Dhargay N."/>
            <person name="Dooley K."/>
            <person name="Dooley E."/>
            <person name="Doricent M."/>
            <person name="Dorje P."/>
            <person name="Dorjee K."/>
            <person name="Dupes A."/>
            <person name="Elong R."/>
            <person name="Falk J."/>
            <person name="Farina A."/>
            <person name="Faro S."/>
            <person name="Ferguson D."/>
            <person name="Fisher S."/>
            <person name="Foley C.D."/>
            <person name="Franke A."/>
            <person name="Friedrich D."/>
            <person name="Gadbois L."/>
            <person name="Gearin G."/>
            <person name="Gearin C.R."/>
            <person name="Giannoukos G."/>
            <person name="Goode T."/>
            <person name="Graham J."/>
            <person name="Grandbois E."/>
            <person name="Grewal S."/>
            <person name="Gyaltsen K."/>
            <person name="Hafez N."/>
            <person name="Hagos B."/>
            <person name="Hall J."/>
            <person name="Henson C."/>
            <person name="Hollinger A."/>
            <person name="Honan T."/>
            <person name="Huard M.D."/>
            <person name="Hughes L."/>
            <person name="Hurhula B."/>
            <person name="Husby M.E."/>
            <person name="Kamat A."/>
            <person name="Kanga B."/>
            <person name="Kashin S."/>
            <person name="Khazanovich D."/>
            <person name="Kisner P."/>
            <person name="Lance K."/>
            <person name="Lara M."/>
            <person name="Lee W."/>
            <person name="Lennon N."/>
            <person name="Letendre F."/>
            <person name="LeVine R."/>
            <person name="Lipovsky A."/>
            <person name="Liu X."/>
            <person name="Liu J."/>
            <person name="Liu S."/>
            <person name="Lokyitsang T."/>
            <person name="Lokyitsang Y."/>
            <person name="Lubonja R."/>
            <person name="Lui A."/>
            <person name="MacDonald P."/>
            <person name="Magnisalis V."/>
            <person name="Maru K."/>
            <person name="Matthews C."/>
            <person name="McCusker W."/>
            <person name="McDonough S."/>
            <person name="Mehta T."/>
            <person name="Meldrim J."/>
            <person name="Meneus L."/>
            <person name="Mihai O."/>
            <person name="Mihalev A."/>
            <person name="Mihova T."/>
            <person name="Mittelman R."/>
            <person name="Mlenga V."/>
            <person name="Montmayeur A."/>
            <person name="Mulrain L."/>
            <person name="Navidi A."/>
            <person name="Naylor J."/>
            <person name="Negash T."/>
            <person name="Nguyen T."/>
            <person name="Nguyen N."/>
            <person name="Nicol R."/>
            <person name="Norbu C."/>
            <person name="Norbu N."/>
            <person name="Novod N."/>
            <person name="O'Neill B."/>
            <person name="Osman S."/>
            <person name="Markiewicz E."/>
            <person name="Oyono O.L."/>
            <person name="Patti C."/>
            <person name="Phunkhang P."/>
            <person name="Pierre F."/>
            <person name="Priest M."/>
            <person name="Raghuraman S."/>
            <person name="Rege F."/>
            <person name="Reyes R."/>
            <person name="Rise C."/>
            <person name="Rogov P."/>
            <person name="Ross K."/>
            <person name="Ryan E."/>
            <person name="Settipalli S."/>
            <person name="Shea T."/>
            <person name="Sherpa N."/>
            <person name="Shi L."/>
            <person name="Shih D."/>
            <person name="Sparrow T."/>
            <person name="Spaulding J."/>
            <person name="Stalker J."/>
            <person name="Stange-Thomann N."/>
            <person name="Stavropoulos S."/>
            <person name="Stone C."/>
            <person name="Strader C."/>
            <person name="Tesfaye S."/>
            <person name="Thomson T."/>
            <person name="Thoulutsang Y."/>
            <person name="Thoulutsang D."/>
            <person name="Topham K."/>
            <person name="Topping I."/>
            <person name="Tsamla T."/>
            <person name="Vassiliev H."/>
            <person name="Vo A."/>
            <person name="Wangchuk T."/>
            <person name="Wangdi T."/>
            <person name="Weiand M."/>
            <person name="Wilkinson J."/>
            <person name="Wilson A."/>
            <person name="Yadav S."/>
            <person name="Young G."/>
            <person name="Yu Q."/>
            <person name="Zembek L."/>
            <person name="Zhong D."/>
            <person name="Zimmer A."/>
            <person name="Zwirko Z."/>
            <person name="Jaffe D.B."/>
            <person name="Alvarez P."/>
            <person name="Brockman W."/>
            <person name="Butler J."/>
            <person name="Chin C."/>
            <person name="Gnerre S."/>
            <person name="MacCallum I."/>
            <person name="Graves J.A."/>
            <person name="Ponting C.P."/>
            <person name="Breen M."/>
            <person name="Samollow P.B."/>
            <person name="Lander E.S."/>
            <person name="Lindblad-Toh K."/>
        </authorList>
    </citation>
    <scope>NUCLEOTIDE SEQUENCE [LARGE SCALE GENOMIC DNA]</scope>
</reference>
<evidence type="ECO:0000256" key="7">
    <source>
        <dbReference type="ARBA" id="ARBA00023136"/>
    </source>
</evidence>
<sequence>MVVQTRNKHKEVPSKGSQSPRSTLRGHRGATSCERRLQAEEKREKGSPIHLRGGHKVFRWLLCRLMVTSVRRLVFMFLQKLTSLQQNRNFSWNITVALGALAGVLHWTHLTTLFENDRHFSHLSTLEREMTFRTEMGLYYSYFKTMVEEPSFTKGLWMIMNDKLTEFPLVINAVKRFHLYPEIFIASLYRLFNGTTGFLGIQTKTCYNVSRGHGINPIESCEGLGDPACFYITVIFVLNGLMMTLFFIYGTYLSGSQIGGLLSVICFFFNHGESTRVMWTPPLRESFSYPFHVLQMLLTTHVLRSRENSRRDYIALFVSNVAFMLPWQFAQFILFTQVSIGVCFILMFGNRTFLSSYFAASLLVTWGILKNRNKILHLQSSQALFWLIQWFFWWSGTIILKVILSHLFRVTDQFHLSDLITARILRYTDFDTLMYTCAPEFDLMEKETPLRYMKTFLLPAVVMISYFIFKKVLPDILSLLSTEKPYYRKQLHQDESKNPPTVLLVFHELELFAFAILAIFIMRLKLFLTPHMCLMSSLISSKRLFGRLFDKVRYENFVFAILAVMSIQGWLNLQSQLSIIGEFSNMPQEGLLQWIKHNTRPDAVFAGTMPTMASVKLSTMRPIVNHPHYEDGELRARTKIVYAVYSRKTAQEVRDKLVQLRVNYYILEEAWCVVRTKPGCSMLEIWDEEDPENVKRPSLCRVLIKDGRPYFTSMYQNSIYKVLRVN</sequence>
<keyword evidence="5 9" id="KW-0812">Transmembrane</keyword>
<evidence type="ECO:0000256" key="9">
    <source>
        <dbReference type="SAM" id="Phobius"/>
    </source>
</evidence>
<evidence type="ECO:0000256" key="6">
    <source>
        <dbReference type="ARBA" id="ARBA00022989"/>
    </source>
</evidence>
<evidence type="ECO:0000256" key="4">
    <source>
        <dbReference type="ARBA" id="ARBA00022679"/>
    </source>
</evidence>
<evidence type="ECO:0000256" key="8">
    <source>
        <dbReference type="SAM" id="MobiDB-lite"/>
    </source>
</evidence>
<dbReference type="OrthoDB" id="6019623at2759"/>
<feature type="transmembrane region" description="Helical" evidence="9">
    <location>
        <begin position="228"/>
        <end position="252"/>
    </location>
</feature>
<feature type="region of interest" description="Disordered" evidence="8">
    <location>
        <begin position="1"/>
        <end position="48"/>
    </location>
</feature>
<dbReference type="AlphaFoldDB" id="A0A5F8H5T9"/>
<feature type="transmembrane region" description="Helical" evidence="9">
    <location>
        <begin position="354"/>
        <end position="371"/>
    </location>
</feature>
<feature type="transmembrane region" description="Helical" evidence="9">
    <location>
        <begin position="501"/>
        <end position="521"/>
    </location>
</feature>
<dbReference type="Bgee" id="ENSMODG00000000079">
    <property type="expression patterns" value="Expressed in spermatocyte and 12 other cell types or tissues"/>
</dbReference>
<comment type="similarity">
    <text evidence="2">Belongs to the dpy-19 family.</text>
</comment>
<dbReference type="RefSeq" id="XP_016279900.1">
    <property type="nucleotide sequence ID" value="XM_016424414.2"/>
</dbReference>
<evidence type="ECO:0000256" key="5">
    <source>
        <dbReference type="ARBA" id="ARBA00022692"/>
    </source>
</evidence>
<feature type="transmembrane region" description="Helical" evidence="9">
    <location>
        <begin position="383"/>
        <end position="404"/>
    </location>
</feature>